<gene>
    <name evidence="1" type="ORF">TsFJ059_004970</name>
</gene>
<dbReference type="Proteomes" id="UP000826573">
    <property type="component" value="Unassembled WGS sequence"/>
</dbReference>
<sequence length="145" mass="16050">MDGQQIPQEPTLTDVMNRIDHMLACALANTVKQVGESFGYSNPSPGSYNQILYDASGMNYIPGDAFYLAAKKRLGLLDVTLTSVQCFFLAGLYESSMFWSDCIFPVVELSETFEKSSTFHQRVLLAYTFLESFQVSPPGPHSTAV</sequence>
<name>A0A9P8HUU0_9HYPO</name>
<dbReference type="AlphaFoldDB" id="A0A9P8HUU0"/>
<evidence type="ECO:0000313" key="1">
    <source>
        <dbReference type="EMBL" id="KAH0530340.1"/>
    </source>
</evidence>
<comment type="caution">
    <text evidence="1">The sequence shown here is derived from an EMBL/GenBank/DDBJ whole genome shotgun (WGS) entry which is preliminary data.</text>
</comment>
<dbReference type="EMBL" id="JAIMJC010000002">
    <property type="protein sequence ID" value="KAH0530340.1"/>
    <property type="molecule type" value="Genomic_DNA"/>
</dbReference>
<organism evidence="1 2">
    <name type="scientific">Trichoderma semiorbis</name>
    <dbReference type="NCBI Taxonomy" id="1491008"/>
    <lineage>
        <taxon>Eukaryota</taxon>
        <taxon>Fungi</taxon>
        <taxon>Dikarya</taxon>
        <taxon>Ascomycota</taxon>
        <taxon>Pezizomycotina</taxon>
        <taxon>Sordariomycetes</taxon>
        <taxon>Hypocreomycetidae</taxon>
        <taxon>Hypocreales</taxon>
        <taxon>Hypocreaceae</taxon>
        <taxon>Trichoderma</taxon>
    </lineage>
</organism>
<protein>
    <submittedName>
        <fullName evidence="1">Uncharacterized protein</fullName>
    </submittedName>
</protein>
<accession>A0A9P8HUU0</accession>
<evidence type="ECO:0000313" key="2">
    <source>
        <dbReference type="Proteomes" id="UP000826573"/>
    </source>
</evidence>
<reference evidence="1 2" key="1">
    <citation type="submission" date="2021-08" db="EMBL/GenBank/DDBJ databases">
        <title>The highly contiguous genome resource for Trichoderma semiorbis FJ059, a fungal antagonistic to plant pathogens.</title>
        <authorList>
            <person name="Liu T."/>
        </authorList>
    </citation>
    <scope>NUCLEOTIDE SEQUENCE [LARGE SCALE GENOMIC DNA]</scope>
    <source>
        <strain evidence="1 2">FJ059</strain>
    </source>
</reference>
<proteinExistence type="predicted"/>
<keyword evidence="2" id="KW-1185">Reference proteome</keyword>